<evidence type="ECO:0000256" key="1">
    <source>
        <dbReference type="ARBA" id="ARBA00004651"/>
    </source>
</evidence>
<dbReference type="GO" id="GO:0015035">
    <property type="term" value="F:protein-disulfide reductase activity"/>
    <property type="evidence" value="ECO:0007669"/>
    <property type="project" value="InterPro"/>
</dbReference>
<feature type="transmembrane region" description="Helical" evidence="8">
    <location>
        <begin position="140"/>
        <end position="160"/>
    </location>
</feature>
<accession>A0A2K8UF30</accession>
<protein>
    <recommendedName>
        <fullName evidence="11">Disulfide bond formation protein B</fullName>
    </recommendedName>
</protein>
<dbReference type="Pfam" id="PF02600">
    <property type="entry name" value="DsbB"/>
    <property type="match status" value="1"/>
</dbReference>
<evidence type="ECO:0000256" key="7">
    <source>
        <dbReference type="ARBA" id="ARBA00023284"/>
    </source>
</evidence>
<keyword evidence="10" id="KW-1185">Reference proteome</keyword>
<dbReference type="KEGG" id="tsy:THSYN_26700"/>
<keyword evidence="2" id="KW-1003">Cell membrane</keyword>
<dbReference type="Gene3D" id="1.20.1550.10">
    <property type="entry name" value="DsbB-like"/>
    <property type="match status" value="1"/>
</dbReference>
<keyword evidence="3 8" id="KW-0812">Transmembrane</keyword>
<evidence type="ECO:0008006" key="11">
    <source>
        <dbReference type="Google" id="ProtNLM"/>
    </source>
</evidence>
<evidence type="ECO:0000256" key="3">
    <source>
        <dbReference type="ARBA" id="ARBA00022692"/>
    </source>
</evidence>
<keyword evidence="7" id="KW-0676">Redox-active center</keyword>
<evidence type="ECO:0000256" key="8">
    <source>
        <dbReference type="SAM" id="Phobius"/>
    </source>
</evidence>
<dbReference type="InterPro" id="IPR050183">
    <property type="entry name" value="DsbB"/>
</dbReference>
<evidence type="ECO:0000256" key="6">
    <source>
        <dbReference type="ARBA" id="ARBA00023136"/>
    </source>
</evidence>
<dbReference type="RefSeq" id="WP_100921842.1">
    <property type="nucleotide sequence ID" value="NZ_CP020370.1"/>
</dbReference>
<feature type="transmembrane region" description="Helical" evidence="8">
    <location>
        <begin position="66"/>
        <end position="88"/>
    </location>
</feature>
<dbReference type="InterPro" id="IPR003752">
    <property type="entry name" value="DiS_bond_form_DsbB/BdbC"/>
</dbReference>
<dbReference type="EMBL" id="CP020370">
    <property type="protein sequence ID" value="AUB84176.1"/>
    <property type="molecule type" value="Genomic_DNA"/>
</dbReference>
<name>A0A2K8UF30_9GAMM</name>
<dbReference type="AlphaFoldDB" id="A0A2K8UF30"/>
<dbReference type="Proteomes" id="UP000232638">
    <property type="component" value="Chromosome"/>
</dbReference>
<gene>
    <name evidence="9" type="ORF">THSYN_26700</name>
</gene>
<evidence type="ECO:0000313" key="9">
    <source>
        <dbReference type="EMBL" id="AUB84176.1"/>
    </source>
</evidence>
<dbReference type="OrthoDB" id="3711263at2"/>
<dbReference type="PANTHER" id="PTHR36570">
    <property type="entry name" value="DISULFIDE BOND FORMATION PROTEIN B"/>
    <property type="match status" value="1"/>
</dbReference>
<organism evidence="9 10">
    <name type="scientific">Candidatus Thiodictyon syntrophicum</name>
    <dbReference type="NCBI Taxonomy" id="1166950"/>
    <lineage>
        <taxon>Bacteria</taxon>
        <taxon>Pseudomonadati</taxon>
        <taxon>Pseudomonadota</taxon>
        <taxon>Gammaproteobacteria</taxon>
        <taxon>Chromatiales</taxon>
        <taxon>Chromatiaceae</taxon>
        <taxon>Thiodictyon</taxon>
    </lineage>
</organism>
<evidence type="ECO:0000256" key="2">
    <source>
        <dbReference type="ARBA" id="ARBA00022475"/>
    </source>
</evidence>
<evidence type="ECO:0000256" key="5">
    <source>
        <dbReference type="ARBA" id="ARBA00022989"/>
    </source>
</evidence>
<proteinExistence type="predicted"/>
<feature type="transmembrane region" description="Helical" evidence="8">
    <location>
        <begin position="40"/>
        <end position="59"/>
    </location>
</feature>
<keyword evidence="6 8" id="KW-0472">Membrane</keyword>
<dbReference type="InterPro" id="IPR023380">
    <property type="entry name" value="DsbB-like_sf"/>
</dbReference>
<dbReference type="PANTHER" id="PTHR36570:SF3">
    <property type="entry name" value="DISULFIDE BOND FORMATION PROTEIN B"/>
    <property type="match status" value="1"/>
</dbReference>
<keyword evidence="4" id="KW-0249">Electron transport</keyword>
<sequence>MIRPSARLLWSVLGAGCLALVVGSLILTVWLDLRPCALCIFQRLLFIVLGLLALAAAGLGPRRAALVPGLLVLSCALAGVGISAYQVWLQLQPPDSASCGGGPLGFIDPLVDWLGERLPTLFLATGFCDEAGPPILGLGLAQWALVGFSACVVGALWAIAARRRIPGLGA</sequence>
<dbReference type="GO" id="GO:0006457">
    <property type="term" value="P:protein folding"/>
    <property type="evidence" value="ECO:0007669"/>
    <property type="project" value="InterPro"/>
</dbReference>
<keyword evidence="4" id="KW-0813">Transport</keyword>
<reference evidence="9 10" key="1">
    <citation type="submission" date="2017-03" db="EMBL/GenBank/DDBJ databases">
        <title>Complete genome sequence of Candidatus 'Thiodictyon syntrophicum' sp. nov. strain Cad16T, a photolithoautotroph purple sulfur bacterium isolated from an alpine meromictic lake.</title>
        <authorList>
            <person name="Luedin S.M."/>
            <person name="Pothier J.F."/>
            <person name="Danza F."/>
            <person name="Storelli N."/>
            <person name="Wittwer M."/>
            <person name="Tonolla M."/>
        </authorList>
    </citation>
    <scope>NUCLEOTIDE SEQUENCE [LARGE SCALE GENOMIC DNA]</scope>
    <source>
        <strain evidence="9 10">Cad16T</strain>
    </source>
</reference>
<evidence type="ECO:0000313" key="10">
    <source>
        <dbReference type="Proteomes" id="UP000232638"/>
    </source>
</evidence>
<comment type="subcellular location">
    <subcellularLocation>
        <location evidence="1">Cell membrane</location>
        <topology evidence="1">Multi-pass membrane protein</topology>
    </subcellularLocation>
</comment>
<evidence type="ECO:0000256" key="4">
    <source>
        <dbReference type="ARBA" id="ARBA00022982"/>
    </source>
</evidence>
<keyword evidence="5 8" id="KW-1133">Transmembrane helix</keyword>
<dbReference type="GO" id="GO:0005886">
    <property type="term" value="C:plasma membrane"/>
    <property type="evidence" value="ECO:0007669"/>
    <property type="project" value="UniProtKB-SubCell"/>
</dbReference>
<dbReference type="SUPFAM" id="SSF158442">
    <property type="entry name" value="DsbB-like"/>
    <property type="match status" value="1"/>
</dbReference>